<dbReference type="Proteomes" id="UP000011087">
    <property type="component" value="Unassembled WGS sequence"/>
</dbReference>
<accession>L1JSF5</accession>
<evidence type="ECO:0000313" key="2">
    <source>
        <dbReference type="EnsemblProtists" id="EKX51013"/>
    </source>
</evidence>
<reference evidence="3" key="2">
    <citation type="submission" date="2012-11" db="EMBL/GenBank/DDBJ databases">
        <authorList>
            <person name="Kuo A."/>
            <person name="Curtis B.A."/>
            <person name="Tanifuji G."/>
            <person name="Burki F."/>
            <person name="Gruber A."/>
            <person name="Irimia M."/>
            <person name="Maruyama S."/>
            <person name="Arias M.C."/>
            <person name="Ball S.G."/>
            <person name="Gile G.H."/>
            <person name="Hirakawa Y."/>
            <person name="Hopkins J.F."/>
            <person name="Rensing S.A."/>
            <person name="Schmutz J."/>
            <person name="Symeonidi A."/>
            <person name="Elias M."/>
            <person name="Eveleigh R.J."/>
            <person name="Herman E.K."/>
            <person name="Klute M.J."/>
            <person name="Nakayama T."/>
            <person name="Obornik M."/>
            <person name="Reyes-Prieto A."/>
            <person name="Armbrust E.V."/>
            <person name="Aves S.J."/>
            <person name="Beiko R.G."/>
            <person name="Coutinho P."/>
            <person name="Dacks J.B."/>
            <person name="Durnford D.G."/>
            <person name="Fast N.M."/>
            <person name="Green B.R."/>
            <person name="Grisdale C."/>
            <person name="Hempe F."/>
            <person name="Henrissat B."/>
            <person name="Hoppner M.P."/>
            <person name="Ishida K.-I."/>
            <person name="Kim E."/>
            <person name="Koreny L."/>
            <person name="Kroth P.G."/>
            <person name="Liu Y."/>
            <person name="Malik S.-B."/>
            <person name="Maier U.G."/>
            <person name="McRose D."/>
            <person name="Mock T."/>
            <person name="Neilson J.A."/>
            <person name="Onodera N.T."/>
            <person name="Poole A.M."/>
            <person name="Pritham E.J."/>
            <person name="Richards T.A."/>
            <person name="Rocap G."/>
            <person name="Roy S.W."/>
            <person name="Sarai C."/>
            <person name="Schaack S."/>
            <person name="Shirato S."/>
            <person name="Slamovits C.H."/>
            <person name="Spencer D.F."/>
            <person name="Suzuki S."/>
            <person name="Worden A.Z."/>
            <person name="Zauner S."/>
            <person name="Barry K."/>
            <person name="Bell C."/>
            <person name="Bharti A.K."/>
            <person name="Crow J.A."/>
            <person name="Grimwood J."/>
            <person name="Kramer R."/>
            <person name="Lindquist E."/>
            <person name="Lucas S."/>
            <person name="Salamov A."/>
            <person name="McFadden G.I."/>
            <person name="Lane C.E."/>
            <person name="Keeling P.J."/>
            <person name="Gray M.W."/>
            <person name="Grigoriev I.V."/>
            <person name="Archibald J.M."/>
        </authorList>
    </citation>
    <scope>NUCLEOTIDE SEQUENCE</scope>
    <source>
        <strain evidence="3">CCMP2712</strain>
    </source>
</reference>
<dbReference type="OrthoDB" id="10526030at2759"/>
<dbReference type="GeneID" id="17307661"/>
<protein>
    <submittedName>
        <fullName evidence="1 2">Uncharacterized protein</fullName>
    </submittedName>
</protein>
<organism evidence="1">
    <name type="scientific">Guillardia theta (strain CCMP2712)</name>
    <name type="common">Cryptophyte</name>
    <dbReference type="NCBI Taxonomy" id="905079"/>
    <lineage>
        <taxon>Eukaryota</taxon>
        <taxon>Cryptophyceae</taxon>
        <taxon>Pyrenomonadales</taxon>
        <taxon>Geminigeraceae</taxon>
        <taxon>Guillardia</taxon>
    </lineage>
</organism>
<dbReference type="KEGG" id="gtt:GUITHDRAFT_161771"/>
<sequence length="128" mass="14151">MNFANKFARFQQKWVGSPQKFLPPDGDYPGGSTGIPLDGYVAYETGWANDGPYHGELAPMQEAGIASKGVRPQQLRFRGSKLNRKQKLGDETFGREMDEKVPAKDISRDLYAAARPRSATIDAMSDLV</sequence>
<keyword evidence="3" id="KW-1185">Reference proteome</keyword>
<name>L1JSF5_GUITC</name>
<dbReference type="PaxDb" id="55529-EKX51013"/>
<evidence type="ECO:0000313" key="1">
    <source>
        <dbReference type="EMBL" id="EKX51013.1"/>
    </source>
</evidence>
<evidence type="ECO:0000313" key="3">
    <source>
        <dbReference type="Proteomes" id="UP000011087"/>
    </source>
</evidence>
<dbReference type="RefSeq" id="XP_005837993.1">
    <property type="nucleotide sequence ID" value="XM_005837936.1"/>
</dbReference>
<dbReference type="EMBL" id="JH992977">
    <property type="protein sequence ID" value="EKX51013.1"/>
    <property type="molecule type" value="Genomic_DNA"/>
</dbReference>
<proteinExistence type="predicted"/>
<dbReference type="HOGENOM" id="CLU_1963770_0_0_1"/>
<dbReference type="AlphaFoldDB" id="L1JSF5"/>
<reference evidence="2" key="3">
    <citation type="submission" date="2016-03" db="UniProtKB">
        <authorList>
            <consortium name="EnsemblProtists"/>
        </authorList>
    </citation>
    <scope>IDENTIFICATION</scope>
</reference>
<dbReference type="EnsemblProtists" id="EKX51013">
    <property type="protein sequence ID" value="EKX51013"/>
    <property type="gene ID" value="GUITHDRAFT_161771"/>
</dbReference>
<reference evidence="1 3" key="1">
    <citation type="journal article" date="2012" name="Nature">
        <title>Algal genomes reveal evolutionary mosaicism and the fate of nucleomorphs.</title>
        <authorList>
            <consortium name="DOE Joint Genome Institute"/>
            <person name="Curtis B.A."/>
            <person name="Tanifuji G."/>
            <person name="Burki F."/>
            <person name="Gruber A."/>
            <person name="Irimia M."/>
            <person name="Maruyama S."/>
            <person name="Arias M.C."/>
            <person name="Ball S.G."/>
            <person name="Gile G.H."/>
            <person name="Hirakawa Y."/>
            <person name="Hopkins J.F."/>
            <person name="Kuo A."/>
            <person name="Rensing S.A."/>
            <person name="Schmutz J."/>
            <person name="Symeonidi A."/>
            <person name="Elias M."/>
            <person name="Eveleigh R.J."/>
            <person name="Herman E.K."/>
            <person name="Klute M.J."/>
            <person name="Nakayama T."/>
            <person name="Obornik M."/>
            <person name="Reyes-Prieto A."/>
            <person name="Armbrust E.V."/>
            <person name="Aves S.J."/>
            <person name="Beiko R.G."/>
            <person name="Coutinho P."/>
            <person name="Dacks J.B."/>
            <person name="Durnford D.G."/>
            <person name="Fast N.M."/>
            <person name="Green B.R."/>
            <person name="Grisdale C.J."/>
            <person name="Hempel F."/>
            <person name="Henrissat B."/>
            <person name="Hoppner M.P."/>
            <person name="Ishida K."/>
            <person name="Kim E."/>
            <person name="Koreny L."/>
            <person name="Kroth P.G."/>
            <person name="Liu Y."/>
            <person name="Malik S.B."/>
            <person name="Maier U.G."/>
            <person name="McRose D."/>
            <person name="Mock T."/>
            <person name="Neilson J.A."/>
            <person name="Onodera N.T."/>
            <person name="Poole A.M."/>
            <person name="Pritham E.J."/>
            <person name="Richards T.A."/>
            <person name="Rocap G."/>
            <person name="Roy S.W."/>
            <person name="Sarai C."/>
            <person name="Schaack S."/>
            <person name="Shirato S."/>
            <person name="Slamovits C.H."/>
            <person name="Spencer D.F."/>
            <person name="Suzuki S."/>
            <person name="Worden A.Z."/>
            <person name="Zauner S."/>
            <person name="Barry K."/>
            <person name="Bell C."/>
            <person name="Bharti A.K."/>
            <person name="Crow J.A."/>
            <person name="Grimwood J."/>
            <person name="Kramer R."/>
            <person name="Lindquist E."/>
            <person name="Lucas S."/>
            <person name="Salamov A."/>
            <person name="McFadden G.I."/>
            <person name="Lane C.E."/>
            <person name="Keeling P.J."/>
            <person name="Gray M.W."/>
            <person name="Grigoriev I.V."/>
            <person name="Archibald J.M."/>
        </authorList>
    </citation>
    <scope>NUCLEOTIDE SEQUENCE</scope>
    <source>
        <strain evidence="1 3">CCMP2712</strain>
    </source>
</reference>
<gene>
    <name evidence="1" type="ORF">GUITHDRAFT_161771</name>
</gene>